<organism evidence="1 2">
    <name type="scientific">Rhamnusium bicolor</name>
    <dbReference type="NCBI Taxonomy" id="1586634"/>
    <lineage>
        <taxon>Eukaryota</taxon>
        <taxon>Metazoa</taxon>
        <taxon>Ecdysozoa</taxon>
        <taxon>Arthropoda</taxon>
        <taxon>Hexapoda</taxon>
        <taxon>Insecta</taxon>
        <taxon>Pterygota</taxon>
        <taxon>Neoptera</taxon>
        <taxon>Endopterygota</taxon>
        <taxon>Coleoptera</taxon>
        <taxon>Polyphaga</taxon>
        <taxon>Cucujiformia</taxon>
        <taxon>Chrysomeloidea</taxon>
        <taxon>Cerambycidae</taxon>
        <taxon>Lepturinae</taxon>
        <taxon>Rhagiini</taxon>
        <taxon>Rhamnusium</taxon>
    </lineage>
</organism>
<reference evidence="1" key="1">
    <citation type="journal article" date="2023" name="Insect Mol. Biol.">
        <title>Genome sequencing provides insights into the evolution of gene families encoding plant cell wall-degrading enzymes in longhorned beetles.</title>
        <authorList>
            <person name="Shin N.R."/>
            <person name="Okamura Y."/>
            <person name="Kirsch R."/>
            <person name="Pauchet Y."/>
        </authorList>
    </citation>
    <scope>NUCLEOTIDE SEQUENCE</scope>
    <source>
        <strain evidence="1">RBIC_L_NR</strain>
    </source>
</reference>
<gene>
    <name evidence="1" type="ORF">NQ314_018124</name>
</gene>
<dbReference type="EMBL" id="JANEYF010005087">
    <property type="protein sequence ID" value="KAJ8929245.1"/>
    <property type="molecule type" value="Genomic_DNA"/>
</dbReference>
<dbReference type="AlphaFoldDB" id="A0AAV8WR58"/>
<evidence type="ECO:0000313" key="1">
    <source>
        <dbReference type="EMBL" id="KAJ8929245.1"/>
    </source>
</evidence>
<protein>
    <submittedName>
        <fullName evidence="1">Uncharacterized protein</fullName>
    </submittedName>
</protein>
<proteinExistence type="predicted"/>
<evidence type="ECO:0000313" key="2">
    <source>
        <dbReference type="Proteomes" id="UP001162156"/>
    </source>
</evidence>
<feature type="non-terminal residue" evidence="1">
    <location>
        <position position="137"/>
    </location>
</feature>
<sequence>MFSVKENTDISRFVYIQIPTPRNMVNVDNNLLVLIDVNNYCNYLKIPPRNGFLEATFDEKFQDIAQVQRQVVTAKVVLIMRVAGRCRIGELVTITVDDVNNKVNVLVDQLPGTKTNKKRIFTVINGDNSVFTIDVFR</sequence>
<name>A0AAV8WR58_9CUCU</name>
<comment type="caution">
    <text evidence="1">The sequence shown here is derived from an EMBL/GenBank/DDBJ whole genome shotgun (WGS) entry which is preliminary data.</text>
</comment>
<dbReference type="Proteomes" id="UP001162156">
    <property type="component" value="Unassembled WGS sequence"/>
</dbReference>
<accession>A0AAV8WR58</accession>
<keyword evidence="2" id="KW-1185">Reference proteome</keyword>